<evidence type="ECO:0000313" key="1">
    <source>
        <dbReference type="EMBL" id="KAA8515392.1"/>
    </source>
</evidence>
<organism evidence="1 2">
    <name type="scientific">Nyssa sinensis</name>
    <dbReference type="NCBI Taxonomy" id="561372"/>
    <lineage>
        <taxon>Eukaryota</taxon>
        <taxon>Viridiplantae</taxon>
        <taxon>Streptophyta</taxon>
        <taxon>Embryophyta</taxon>
        <taxon>Tracheophyta</taxon>
        <taxon>Spermatophyta</taxon>
        <taxon>Magnoliopsida</taxon>
        <taxon>eudicotyledons</taxon>
        <taxon>Gunneridae</taxon>
        <taxon>Pentapetalae</taxon>
        <taxon>asterids</taxon>
        <taxon>Cornales</taxon>
        <taxon>Nyssaceae</taxon>
        <taxon>Nyssa</taxon>
    </lineage>
</organism>
<name>A0A5J4ZC82_9ASTE</name>
<evidence type="ECO:0000313" key="2">
    <source>
        <dbReference type="Proteomes" id="UP000325577"/>
    </source>
</evidence>
<reference evidence="1 2" key="1">
    <citation type="submission" date="2019-09" db="EMBL/GenBank/DDBJ databases">
        <title>A chromosome-level genome assembly of the Chinese tupelo Nyssa sinensis.</title>
        <authorList>
            <person name="Yang X."/>
            <person name="Kang M."/>
            <person name="Yang Y."/>
            <person name="Xiong H."/>
            <person name="Wang M."/>
            <person name="Zhang Z."/>
            <person name="Wang Z."/>
            <person name="Wu H."/>
            <person name="Ma T."/>
            <person name="Liu J."/>
            <person name="Xi Z."/>
        </authorList>
    </citation>
    <scope>NUCLEOTIDE SEQUENCE [LARGE SCALE GENOMIC DNA]</scope>
    <source>
        <strain evidence="1">J267</strain>
        <tissue evidence="1">Leaf</tissue>
    </source>
</reference>
<proteinExistence type="predicted"/>
<dbReference type="AlphaFoldDB" id="A0A5J4ZC82"/>
<gene>
    <name evidence="1" type="ORF">F0562_018997</name>
</gene>
<dbReference type="Proteomes" id="UP000325577">
    <property type="component" value="Linkage Group LG9"/>
</dbReference>
<accession>A0A5J4ZC82</accession>
<protein>
    <submittedName>
        <fullName evidence="1">Uncharacterized protein</fullName>
    </submittedName>
</protein>
<keyword evidence="2" id="KW-1185">Reference proteome</keyword>
<sequence length="124" mass="13789">MRRLKSLLCLLRHRHLFDLWRHQFPSPPPHRHLFDLRHRNGCDVGGCVVGHEWFSILMWSIMVVASVVRGQVVASVVSSGIGDGDGAGNGYDVGGCVVVTLTREWPRSTVVVERPWVASRCCSG</sequence>
<dbReference type="EMBL" id="CM018052">
    <property type="protein sequence ID" value="KAA8515392.1"/>
    <property type="molecule type" value="Genomic_DNA"/>
</dbReference>